<dbReference type="InterPro" id="IPR036986">
    <property type="entry name" value="S4_RNA-bd_sf"/>
</dbReference>
<dbReference type="SMART" id="SM00363">
    <property type="entry name" value="S4"/>
    <property type="match status" value="1"/>
</dbReference>
<evidence type="ECO:0000256" key="4">
    <source>
        <dbReference type="ARBA" id="ARBA00022980"/>
    </source>
</evidence>
<feature type="unsure residue" description="D or N" evidence="9">
    <location>
        <position position="73"/>
    </location>
</feature>
<dbReference type="InterPro" id="IPR001912">
    <property type="entry name" value="Ribosomal_uS4_N"/>
</dbReference>
<dbReference type="GO" id="GO:0003735">
    <property type="term" value="F:structural constituent of ribosome"/>
    <property type="evidence" value="ECO:0007669"/>
    <property type="project" value="TreeGrafter"/>
</dbReference>
<dbReference type="GO" id="GO:0019843">
    <property type="term" value="F:rRNA binding"/>
    <property type="evidence" value="ECO:0007669"/>
    <property type="project" value="UniProtKB-KW"/>
</dbReference>
<accession>A0A5C1H914</accession>
<sequence length="204" mass="24438">MIKFFGPKLHLLKNLEISFLPGFSSKYLKNIKNLKFKTKKTNYFYTLKEKQKLKFNYGLTNYKLKKYIKQIKDKEGILSLNLIKLLEMRLDFILVRVGFCKSINQARQFIVHEYVFVNKFLIKTPSYNLKPQDIIHIKPKNNSIIIIIKNNLRDYIKIHSTNFSNLYYQLCIKTFKIKILREMNSRESLLKLNNLLLTNTYNKI</sequence>
<evidence type="ECO:0000313" key="9">
    <source>
        <dbReference type="EMBL" id="QEM01578.1"/>
    </source>
</evidence>
<evidence type="ECO:0000259" key="8">
    <source>
        <dbReference type="SMART" id="SM00363"/>
    </source>
</evidence>
<dbReference type="Pfam" id="PF01479">
    <property type="entry name" value="S4"/>
    <property type="match status" value="1"/>
</dbReference>
<dbReference type="InterPro" id="IPR002942">
    <property type="entry name" value="S4_RNA-bd"/>
</dbReference>
<feature type="domain" description="RNA-binding S4" evidence="8">
    <location>
        <begin position="88"/>
        <end position="153"/>
    </location>
</feature>
<dbReference type="AlphaFoldDB" id="A0A5C1H914"/>
<dbReference type="PANTHER" id="PTHR11831:SF4">
    <property type="entry name" value="SMALL RIBOSOMAL SUBUNIT PROTEIN US4M"/>
    <property type="match status" value="1"/>
</dbReference>
<dbReference type="SUPFAM" id="SSF55174">
    <property type="entry name" value="Alpha-L RNA-binding motif"/>
    <property type="match status" value="1"/>
</dbReference>
<evidence type="ECO:0000256" key="7">
    <source>
        <dbReference type="RuleBase" id="RU003699"/>
    </source>
</evidence>
<evidence type="ECO:0000256" key="2">
    <source>
        <dbReference type="ARBA" id="ARBA00022730"/>
    </source>
</evidence>
<dbReference type="GO" id="GO:0015935">
    <property type="term" value="C:small ribosomal subunit"/>
    <property type="evidence" value="ECO:0007669"/>
    <property type="project" value="TreeGrafter"/>
</dbReference>
<evidence type="ECO:0000256" key="5">
    <source>
        <dbReference type="ARBA" id="ARBA00023274"/>
    </source>
</evidence>
<dbReference type="GO" id="GO:0042274">
    <property type="term" value="P:ribosomal small subunit biogenesis"/>
    <property type="evidence" value="ECO:0007669"/>
    <property type="project" value="TreeGrafter"/>
</dbReference>
<dbReference type="Gene3D" id="3.10.290.10">
    <property type="entry name" value="RNA-binding S4 domain"/>
    <property type="match status" value="1"/>
</dbReference>
<dbReference type="PANTHER" id="PTHR11831">
    <property type="entry name" value="30S 40S RIBOSOMAL PROTEIN"/>
    <property type="match status" value="1"/>
</dbReference>
<gene>
    <name evidence="9" type="primary">rps4</name>
</gene>
<dbReference type="EMBL" id="MK573199">
    <property type="protein sequence ID" value="QEM01578.1"/>
    <property type="molecule type" value="Genomic_DNA"/>
</dbReference>
<reference evidence="9" key="1">
    <citation type="journal article" date="2019" name="Genome Biol. Evol.">
        <title>Nephromyces represents a diverse and novel lineage of the Apicomplexa that has retained apicoplasts.</title>
        <authorList>
            <person name="Munoz-Gomez S.A."/>
            <person name="Durnin K."/>
            <person name="Eme L."/>
            <person name="Paight C."/>
            <person name="Lane C.E."/>
            <person name="Saffo M.B."/>
            <person name="Slamovits C.H."/>
        </authorList>
    </citation>
    <scope>NUCLEOTIDE SEQUENCE</scope>
    <source>
        <strain evidence="9">439</strain>
    </source>
</reference>
<dbReference type="CDD" id="cd00165">
    <property type="entry name" value="S4"/>
    <property type="match status" value="1"/>
</dbReference>
<protein>
    <submittedName>
        <fullName evidence="9">30S ribosomal protein S4</fullName>
    </submittedName>
</protein>
<dbReference type="InterPro" id="IPR022801">
    <property type="entry name" value="Ribosomal_uS4"/>
</dbReference>
<keyword evidence="3 6" id="KW-0694">RNA-binding</keyword>
<keyword evidence="2 6" id="KW-0699">rRNA-binding</keyword>
<evidence type="ECO:0000256" key="3">
    <source>
        <dbReference type="ARBA" id="ARBA00022884"/>
    </source>
</evidence>
<dbReference type="Gene3D" id="1.10.1050.10">
    <property type="entry name" value="Ribosomal Protein S4 Delta 41, Chain A, domain 1"/>
    <property type="match status" value="1"/>
</dbReference>
<dbReference type="PROSITE" id="PS50889">
    <property type="entry name" value="S4"/>
    <property type="match status" value="1"/>
</dbReference>
<keyword evidence="4 7" id="KW-0689">Ribosomal protein</keyword>
<organism evidence="9">
    <name type="scientific">Nephromyces sp. ex Molgula occidentalis</name>
    <dbReference type="NCBI Taxonomy" id="2544991"/>
    <lineage>
        <taxon>Eukaryota</taxon>
        <taxon>Sar</taxon>
        <taxon>Alveolata</taxon>
        <taxon>Apicomplexa</taxon>
        <taxon>Aconoidasida</taxon>
        <taxon>Nephromycida</taxon>
        <taxon>Nephromyces</taxon>
    </lineage>
</organism>
<evidence type="ECO:0000256" key="6">
    <source>
        <dbReference type="PROSITE-ProRule" id="PRU00182"/>
    </source>
</evidence>
<comment type="similarity">
    <text evidence="1 7">Belongs to the universal ribosomal protein uS4 family.</text>
</comment>
<evidence type="ECO:0000256" key="1">
    <source>
        <dbReference type="ARBA" id="ARBA00007465"/>
    </source>
</evidence>
<dbReference type="InterPro" id="IPR018079">
    <property type="entry name" value="Ribosomal_uS4_CS"/>
</dbReference>
<keyword evidence="5 7" id="KW-0687">Ribonucleoprotein</keyword>
<dbReference type="Pfam" id="PF00163">
    <property type="entry name" value="Ribosomal_S4"/>
    <property type="match status" value="1"/>
</dbReference>
<dbReference type="PROSITE" id="PS00632">
    <property type="entry name" value="RIBOSOMAL_S4"/>
    <property type="match status" value="1"/>
</dbReference>
<name>A0A5C1H914_9APIC</name>
<proteinExistence type="inferred from homology"/>